<dbReference type="GO" id="GO:0032543">
    <property type="term" value="P:mitochondrial translation"/>
    <property type="evidence" value="ECO:0007669"/>
    <property type="project" value="TreeGrafter"/>
</dbReference>
<protein>
    <submittedName>
        <fullName evidence="5">Tetracycline resistance protein TetO</fullName>
    </submittedName>
</protein>
<dbReference type="InterPro" id="IPR005517">
    <property type="entry name" value="Transl_elong_EFG/EF2_IV"/>
</dbReference>
<dbReference type="SMART" id="SM00889">
    <property type="entry name" value="EFG_IV"/>
    <property type="match status" value="1"/>
</dbReference>
<evidence type="ECO:0000259" key="4">
    <source>
        <dbReference type="PROSITE" id="PS51722"/>
    </source>
</evidence>
<reference evidence="5" key="1">
    <citation type="submission" date="2019-08" db="EMBL/GenBank/DDBJ databases">
        <authorList>
            <person name="Kucharzyk K."/>
            <person name="Murdoch R.W."/>
            <person name="Higgins S."/>
            <person name="Loffler F."/>
        </authorList>
    </citation>
    <scope>NUCLEOTIDE SEQUENCE</scope>
</reference>
<dbReference type="SUPFAM" id="SSF52540">
    <property type="entry name" value="P-loop containing nucleoside triphosphate hydrolases"/>
    <property type="match status" value="1"/>
</dbReference>
<sequence>MKIMNIGILAHVDAGKTTLTESMLYASGTIAESGRVDRGSTITDSMALEKQRGITIQASIASYQWSHFKINLIDTPGHIDFYSEVERSLNVLDGAILLISAKDGIQAQTRILFDAIRKRKLPALIFINKIDQPDIDLDSLYEDIRAKLSSHILIMQSITNGISLLPKTLNPLSEEFKDTIIETDDALLKKYVMDQPITAEELLESRRKNINDGTLLPVYHGSALKHIGTKELMDAILMEFTPFMSPPNSNLAALVYKVERDDNRNKRTYMRIFGGSIKSRDVLTLQDHSDNIKIKKLETSSNGKMVKTEKVECGDIAIFPNEMRLKIGDSIGTIPERNLILHNNNLIMQANISPVLSSDRTFLLEALSELAETDPLLQYKLDSRSNDIIMEFLGKVQMEVIVSLLQNRYHLQVKIENVTTIYKERPLKKADFTAHIEVTPNPFWASIGLSIEPLPIGTGLRYESKVSYGYLNKSFQNAVEEGVRYGCEQGLYGWEVTDLKVCFEYGVYYSPVSTPADFRHLAPIVFEQALKQSGTELLEPCLSFELYVPQDCNARVYNDLKKFHADIVSIKTQHNEIVVSGKIPARTSQFYKEQLSELTKGRGVFLTERAGYQQNTGEIFTQARKPDDRLDKTRHLFDKAYDEIGNEGHQSGMKFM</sequence>
<dbReference type="GO" id="GO:0005525">
    <property type="term" value="F:GTP binding"/>
    <property type="evidence" value="ECO:0007669"/>
    <property type="project" value="UniProtKB-KW"/>
</dbReference>
<evidence type="ECO:0000256" key="1">
    <source>
        <dbReference type="ARBA" id="ARBA00022741"/>
    </source>
</evidence>
<dbReference type="InterPro" id="IPR000795">
    <property type="entry name" value="T_Tr_GTP-bd_dom"/>
</dbReference>
<dbReference type="NCBIfam" id="NF012153">
    <property type="entry name" value="tet_protect"/>
    <property type="match status" value="1"/>
</dbReference>
<dbReference type="SUPFAM" id="SSF54211">
    <property type="entry name" value="Ribosomal protein S5 domain 2-like"/>
    <property type="match status" value="1"/>
</dbReference>
<dbReference type="SMART" id="SM00838">
    <property type="entry name" value="EFG_C"/>
    <property type="match status" value="1"/>
</dbReference>
<gene>
    <name evidence="5" type="primary">tetO_1</name>
    <name evidence="5" type="ORF">SDC9_46332</name>
</gene>
<name>A0A644W949_9ZZZZ</name>
<dbReference type="GO" id="GO:0032790">
    <property type="term" value="P:ribosome disassembly"/>
    <property type="evidence" value="ECO:0007669"/>
    <property type="project" value="TreeGrafter"/>
</dbReference>
<dbReference type="InterPro" id="IPR020568">
    <property type="entry name" value="Ribosomal_Su5_D2-typ_SF"/>
</dbReference>
<dbReference type="NCBIfam" id="TIGR00231">
    <property type="entry name" value="small_GTP"/>
    <property type="match status" value="1"/>
</dbReference>
<dbReference type="CDD" id="cd04168">
    <property type="entry name" value="TetM_like"/>
    <property type="match status" value="1"/>
</dbReference>
<dbReference type="PROSITE" id="PS51722">
    <property type="entry name" value="G_TR_2"/>
    <property type="match status" value="1"/>
</dbReference>
<evidence type="ECO:0000256" key="2">
    <source>
        <dbReference type="ARBA" id="ARBA00022917"/>
    </source>
</evidence>
<dbReference type="EMBL" id="VSSQ01000708">
    <property type="protein sequence ID" value="MPM00109.1"/>
    <property type="molecule type" value="Genomic_DNA"/>
</dbReference>
<dbReference type="Gene3D" id="3.30.70.870">
    <property type="entry name" value="Elongation Factor G (Translational Gtpase), domain 3"/>
    <property type="match status" value="1"/>
</dbReference>
<dbReference type="SUPFAM" id="SSF50447">
    <property type="entry name" value="Translation proteins"/>
    <property type="match status" value="1"/>
</dbReference>
<dbReference type="Pfam" id="PF14492">
    <property type="entry name" value="EFG_III"/>
    <property type="match status" value="1"/>
</dbReference>
<dbReference type="Pfam" id="PF00679">
    <property type="entry name" value="EFG_C"/>
    <property type="match status" value="1"/>
</dbReference>
<dbReference type="Pfam" id="PF00009">
    <property type="entry name" value="GTP_EFTU"/>
    <property type="match status" value="1"/>
</dbReference>
<dbReference type="InterPro" id="IPR041095">
    <property type="entry name" value="EFG_II"/>
</dbReference>
<accession>A0A644W949</accession>
<dbReference type="PROSITE" id="PS00301">
    <property type="entry name" value="G_TR_1"/>
    <property type="match status" value="1"/>
</dbReference>
<dbReference type="InterPro" id="IPR035647">
    <property type="entry name" value="EFG_III/V"/>
</dbReference>
<dbReference type="CDD" id="cd01684">
    <property type="entry name" value="Tet_like_IV"/>
    <property type="match status" value="1"/>
</dbReference>
<dbReference type="Gene3D" id="3.30.70.240">
    <property type="match status" value="1"/>
</dbReference>
<dbReference type="InterPro" id="IPR005225">
    <property type="entry name" value="Small_GTP-bd"/>
</dbReference>
<dbReference type="PRINTS" id="PR00315">
    <property type="entry name" value="ELONGATNFCT"/>
</dbReference>
<dbReference type="InterPro" id="IPR014721">
    <property type="entry name" value="Ribsml_uS5_D2-typ_fold_subgr"/>
</dbReference>
<dbReference type="Gene3D" id="2.40.30.10">
    <property type="entry name" value="Translation factors"/>
    <property type="match status" value="1"/>
</dbReference>
<dbReference type="AlphaFoldDB" id="A0A644W949"/>
<dbReference type="InterPro" id="IPR031157">
    <property type="entry name" value="G_TR_CS"/>
</dbReference>
<feature type="domain" description="Tr-type G" evidence="4">
    <location>
        <begin position="1"/>
        <end position="247"/>
    </location>
</feature>
<dbReference type="SUPFAM" id="SSF54980">
    <property type="entry name" value="EF-G C-terminal domain-like"/>
    <property type="match status" value="2"/>
</dbReference>
<dbReference type="PRINTS" id="PR01037">
    <property type="entry name" value="TCRTETOQM"/>
</dbReference>
<evidence type="ECO:0000313" key="5">
    <source>
        <dbReference type="EMBL" id="MPM00109.1"/>
    </source>
</evidence>
<dbReference type="Pfam" id="PF03764">
    <property type="entry name" value="EFG_IV"/>
    <property type="match status" value="1"/>
</dbReference>
<proteinExistence type="predicted"/>
<keyword evidence="3" id="KW-0342">GTP-binding</keyword>
<organism evidence="5">
    <name type="scientific">bioreactor metagenome</name>
    <dbReference type="NCBI Taxonomy" id="1076179"/>
    <lineage>
        <taxon>unclassified sequences</taxon>
        <taxon>metagenomes</taxon>
        <taxon>ecological metagenomes</taxon>
    </lineage>
</organism>
<keyword evidence="1" id="KW-0547">Nucleotide-binding</keyword>
<evidence type="ECO:0000256" key="3">
    <source>
        <dbReference type="ARBA" id="ARBA00023134"/>
    </source>
</evidence>
<keyword evidence="2" id="KW-0648">Protein biosynthesis</keyword>
<dbReference type="PANTHER" id="PTHR43261">
    <property type="entry name" value="TRANSLATION ELONGATION FACTOR G-RELATED"/>
    <property type="match status" value="1"/>
</dbReference>
<dbReference type="PANTHER" id="PTHR43261:SF1">
    <property type="entry name" value="RIBOSOME-RELEASING FACTOR 2, MITOCHONDRIAL"/>
    <property type="match status" value="1"/>
</dbReference>
<dbReference type="Gene3D" id="3.30.230.10">
    <property type="match status" value="1"/>
</dbReference>
<dbReference type="InterPro" id="IPR009000">
    <property type="entry name" value="Transl_B-barrel_sf"/>
</dbReference>
<dbReference type="GO" id="GO:0003924">
    <property type="term" value="F:GTPase activity"/>
    <property type="evidence" value="ECO:0007669"/>
    <property type="project" value="InterPro"/>
</dbReference>
<dbReference type="Gene3D" id="3.40.50.300">
    <property type="entry name" value="P-loop containing nucleotide triphosphate hydrolases"/>
    <property type="match status" value="1"/>
</dbReference>
<dbReference type="InterPro" id="IPR000640">
    <property type="entry name" value="EFG_V-like"/>
</dbReference>
<comment type="caution">
    <text evidence="5">The sequence shown here is derived from an EMBL/GenBank/DDBJ whole genome shotgun (WGS) entry which is preliminary data.</text>
</comment>
<dbReference type="GO" id="GO:0005739">
    <property type="term" value="C:mitochondrion"/>
    <property type="evidence" value="ECO:0007669"/>
    <property type="project" value="TreeGrafter"/>
</dbReference>
<dbReference type="InterPro" id="IPR027417">
    <property type="entry name" value="P-loop_NTPase"/>
</dbReference>